<evidence type="ECO:0000313" key="4">
    <source>
        <dbReference type="Proteomes" id="UP000279089"/>
    </source>
</evidence>
<protein>
    <submittedName>
        <fullName evidence="3">TolC family protein</fullName>
    </submittedName>
</protein>
<dbReference type="Proteomes" id="UP000279089">
    <property type="component" value="Unassembled WGS sequence"/>
</dbReference>
<dbReference type="EMBL" id="RMBX01000017">
    <property type="protein sequence ID" value="RPD38205.1"/>
    <property type="molecule type" value="Genomic_DNA"/>
</dbReference>
<gene>
    <name evidence="3" type="ORF">EG028_26460</name>
</gene>
<evidence type="ECO:0000256" key="2">
    <source>
        <dbReference type="SAM" id="SignalP"/>
    </source>
</evidence>
<comment type="similarity">
    <text evidence="1">Belongs to the outer membrane factor (OMF) (TC 1.B.17) family.</text>
</comment>
<dbReference type="Gene3D" id="1.20.1600.10">
    <property type="entry name" value="Outer membrane efflux proteins (OEP)"/>
    <property type="match status" value="1"/>
</dbReference>
<dbReference type="AlphaFoldDB" id="A0A3N4M5H2"/>
<feature type="signal peptide" evidence="2">
    <location>
        <begin position="1"/>
        <end position="19"/>
    </location>
</feature>
<organism evidence="3 4">
    <name type="scientific">Chitinophaga barathri</name>
    <dbReference type="NCBI Taxonomy" id="1647451"/>
    <lineage>
        <taxon>Bacteria</taxon>
        <taxon>Pseudomonadati</taxon>
        <taxon>Bacteroidota</taxon>
        <taxon>Chitinophagia</taxon>
        <taxon>Chitinophagales</taxon>
        <taxon>Chitinophagaceae</taxon>
        <taxon>Chitinophaga</taxon>
    </lineage>
</organism>
<feature type="chain" id="PRO_5018054238" evidence="2">
    <location>
        <begin position="20"/>
        <end position="421"/>
    </location>
</feature>
<proteinExistence type="inferred from homology"/>
<dbReference type="InterPro" id="IPR003423">
    <property type="entry name" value="OMP_efflux"/>
</dbReference>
<accession>A0A3N4M5H2</accession>
<dbReference type="RefSeq" id="WP_120515931.1">
    <property type="nucleotide sequence ID" value="NZ_QXZY01000004.1"/>
</dbReference>
<dbReference type="GO" id="GO:0015562">
    <property type="term" value="F:efflux transmembrane transporter activity"/>
    <property type="evidence" value="ECO:0007669"/>
    <property type="project" value="InterPro"/>
</dbReference>
<reference evidence="4" key="1">
    <citation type="submission" date="2018-11" db="EMBL/GenBank/DDBJ databases">
        <title>Chitinophaga lutea sp.nov., isolate from arsenic contaminated soil.</title>
        <authorList>
            <person name="Zong Y."/>
        </authorList>
    </citation>
    <scope>NUCLEOTIDE SEQUENCE [LARGE SCALE GENOMIC DNA]</scope>
    <source>
        <strain evidence="4">YLT18</strain>
    </source>
</reference>
<dbReference type="InterPro" id="IPR010131">
    <property type="entry name" value="MdtP/NodT-like"/>
</dbReference>
<dbReference type="PANTHER" id="PTHR30203">
    <property type="entry name" value="OUTER MEMBRANE CATION EFFLUX PROTEIN"/>
    <property type="match status" value="1"/>
</dbReference>
<comment type="caution">
    <text evidence="3">The sequence shown here is derived from an EMBL/GenBank/DDBJ whole genome shotgun (WGS) entry which is preliminary data.</text>
</comment>
<dbReference type="Pfam" id="PF02321">
    <property type="entry name" value="OEP"/>
    <property type="match status" value="2"/>
</dbReference>
<sequence>MKRLRIIVLIILTTKAAMAQDAQPLTLPEAEKQFLQNNLQLLAQRYHVDADNALIDQARKWNNPSFSTTLGFGTLNKVQPFNIGSGGQFEGNIDQLILLAGKRNKQVQLAQWNAASSAAAFDELMRTLRLQLRSSYYELYFLKETEKTLREQLSNLQKILDAYREADSKGSVAHADVIRLQALQVGIANDYTDLRQQELAASLNLQTLLGSPLPVTPVVAGDVLQQYTIGSFTLQSLTDTALANRPDLALANTQLQQANVNYRLQKALAVPDLHVGATYDKNGSYAANFVGMTLGIDLPLWNRNKGNIRSAASEIKAQDALFQQQRLNVSAEVANALTRIQFLEKGSGWPDLKSFNTEYDQLIAEVASNFRKGNISLLQFIDYFNSYSDHVKHTNKFLNDRVLAYEELNYTTGTQLFNTVN</sequence>
<keyword evidence="4" id="KW-1185">Reference proteome</keyword>
<name>A0A3N4M5H2_9BACT</name>
<evidence type="ECO:0000313" key="3">
    <source>
        <dbReference type="EMBL" id="RPD38205.1"/>
    </source>
</evidence>
<dbReference type="PANTHER" id="PTHR30203:SF23">
    <property type="entry name" value="OUTER MEMBRANE EFFLUX PROTEIN"/>
    <property type="match status" value="1"/>
</dbReference>
<keyword evidence="2" id="KW-0732">Signal</keyword>
<dbReference type="OrthoDB" id="9791261at2"/>
<dbReference type="SUPFAM" id="SSF56954">
    <property type="entry name" value="Outer membrane efflux proteins (OEP)"/>
    <property type="match status" value="1"/>
</dbReference>
<evidence type="ECO:0000256" key="1">
    <source>
        <dbReference type="ARBA" id="ARBA00007613"/>
    </source>
</evidence>